<sequence length="50" mass="5626">KTANAVVSITIEDVEDNSPKFDKDEYTVSIPENSPQDQFVLQTRVTDLDL</sequence>
<proteinExistence type="predicted"/>
<keyword evidence="6" id="KW-1185">Reference proteome</keyword>
<evidence type="ECO:0000256" key="3">
    <source>
        <dbReference type="ARBA" id="ARBA00022989"/>
    </source>
</evidence>
<keyword evidence="3" id="KW-1133">Transmembrane helix</keyword>
<feature type="non-terminal residue" evidence="5">
    <location>
        <position position="50"/>
    </location>
</feature>
<dbReference type="PANTHER" id="PTHR24026">
    <property type="entry name" value="FAT ATYPICAL CADHERIN-RELATED"/>
    <property type="match status" value="1"/>
</dbReference>
<feature type="non-terminal residue" evidence="5">
    <location>
        <position position="1"/>
    </location>
</feature>
<dbReference type="PANTHER" id="PTHR24026:SF126">
    <property type="entry name" value="PROTOCADHERIN FAT 4"/>
    <property type="match status" value="1"/>
</dbReference>
<evidence type="ECO:0000256" key="2">
    <source>
        <dbReference type="ARBA" id="ARBA00022692"/>
    </source>
</evidence>
<protein>
    <recommendedName>
        <fullName evidence="7">Cadherin domain-containing protein</fullName>
    </recommendedName>
</protein>
<dbReference type="GO" id="GO:0005886">
    <property type="term" value="C:plasma membrane"/>
    <property type="evidence" value="ECO:0007669"/>
    <property type="project" value="UniProtKB-SubCell"/>
</dbReference>
<keyword evidence="2" id="KW-0812">Transmembrane</keyword>
<keyword evidence="4" id="KW-0472">Membrane</keyword>
<dbReference type="SUPFAM" id="SSF49313">
    <property type="entry name" value="Cadherin-like"/>
    <property type="match status" value="1"/>
</dbReference>
<reference evidence="5 6" key="1">
    <citation type="submission" date="2024-05" db="EMBL/GenBank/DDBJ databases">
        <title>Genome sequencing and assembly of Indian major carp, Cirrhinus mrigala (Hamilton, 1822).</title>
        <authorList>
            <person name="Mohindra V."/>
            <person name="Chowdhury L.M."/>
            <person name="Lal K."/>
            <person name="Jena J.K."/>
        </authorList>
    </citation>
    <scope>NUCLEOTIDE SEQUENCE [LARGE SCALE GENOMIC DNA]</scope>
    <source>
        <strain evidence="5">CM1030</strain>
        <tissue evidence="5">Blood</tissue>
    </source>
</reference>
<evidence type="ECO:0000313" key="5">
    <source>
        <dbReference type="EMBL" id="KAL0202898.1"/>
    </source>
</evidence>
<evidence type="ECO:0000313" key="6">
    <source>
        <dbReference type="Proteomes" id="UP001529510"/>
    </source>
</evidence>
<dbReference type="AlphaFoldDB" id="A0ABD0RWG7"/>
<dbReference type="EMBL" id="JAMKFB020000001">
    <property type="protein sequence ID" value="KAL0202898.1"/>
    <property type="molecule type" value="Genomic_DNA"/>
</dbReference>
<dbReference type="Proteomes" id="UP001529510">
    <property type="component" value="Unassembled WGS sequence"/>
</dbReference>
<accession>A0ABD0RWG7</accession>
<dbReference type="GO" id="GO:0007155">
    <property type="term" value="P:cell adhesion"/>
    <property type="evidence" value="ECO:0007669"/>
    <property type="project" value="UniProtKB-KW"/>
</dbReference>
<evidence type="ECO:0000256" key="4">
    <source>
        <dbReference type="ARBA" id="ARBA00023136"/>
    </source>
</evidence>
<organism evidence="5 6">
    <name type="scientific">Cirrhinus mrigala</name>
    <name type="common">Mrigala</name>
    <dbReference type="NCBI Taxonomy" id="683832"/>
    <lineage>
        <taxon>Eukaryota</taxon>
        <taxon>Metazoa</taxon>
        <taxon>Chordata</taxon>
        <taxon>Craniata</taxon>
        <taxon>Vertebrata</taxon>
        <taxon>Euteleostomi</taxon>
        <taxon>Actinopterygii</taxon>
        <taxon>Neopterygii</taxon>
        <taxon>Teleostei</taxon>
        <taxon>Ostariophysi</taxon>
        <taxon>Cypriniformes</taxon>
        <taxon>Cyprinidae</taxon>
        <taxon>Labeoninae</taxon>
        <taxon>Labeonini</taxon>
        <taxon>Cirrhinus</taxon>
    </lineage>
</organism>
<name>A0ABD0RWG7_CIRMR</name>
<comment type="caution">
    <text evidence="5">The sequence shown here is derived from an EMBL/GenBank/DDBJ whole genome shotgun (WGS) entry which is preliminary data.</text>
</comment>
<comment type="subcellular location">
    <subcellularLocation>
        <location evidence="1">Membrane</location>
    </subcellularLocation>
</comment>
<dbReference type="Gene3D" id="2.60.40.60">
    <property type="entry name" value="Cadherins"/>
    <property type="match status" value="1"/>
</dbReference>
<dbReference type="InterPro" id="IPR015919">
    <property type="entry name" value="Cadherin-like_sf"/>
</dbReference>
<gene>
    <name evidence="5" type="ORF">M9458_000916</name>
</gene>
<evidence type="ECO:0000256" key="1">
    <source>
        <dbReference type="ARBA" id="ARBA00004370"/>
    </source>
</evidence>
<evidence type="ECO:0008006" key="7">
    <source>
        <dbReference type="Google" id="ProtNLM"/>
    </source>
</evidence>